<reference evidence="4" key="1">
    <citation type="submission" date="2020-06" db="EMBL/GenBank/DDBJ databases">
        <authorList>
            <person name="Li T."/>
            <person name="Hu X."/>
            <person name="Zhang T."/>
            <person name="Song X."/>
            <person name="Zhang H."/>
            <person name="Dai N."/>
            <person name="Sheng W."/>
            <person name="Hou X."/>
            <person name="Wei L."/>
        </authorList>
    </citation>
    <scope>NUCLEOTIDE SEQUENCE</scope>
    <source>
        <strain evidence="4">KEN8</strain>
        <tissue evidence="4">Leaf</tissue>
    </source>
</reference>
<evidence type="ECO:0000313" key="4">
    <source>
        <dbReference type="EMBL" id="KAL0362419.1"/>
    </source>
</evidence>
<dbReference type="AlphaFoldDB" id="A0AAW2Q3U2"/>
<accession>A0AAW2Q3U2</accession>
<organism evidence="4">
    <name type="scientific">Sesamum calycinum</name>
    <dbReference type="NCBI Taxonomy" id="2727403"/>
    <lineage>
        <taxon>Eukaryota</taxon>
        <taxon>Viridiplantae</taxon>
        <taxon>Streptophyta</taxon>
        <taxon>Embryophyta</taxon>
        <taxon>Tracheophyta</taxon>
        <taxon>Spermatophyta</taxon>
        <taxon>Magnoliopsida</taxon>
        <taxon>eudicotyledons</taxon>
        <taxon>Gunneridae</taxon>
        <taxon>Pentapetalae</taxon>
        <taxon>asterids</taxon>
        <taxon>lamiids</taxon>
        <taxon>Lamiales</taxon>
        <taxon>Pedaliaceae</taxon>
        <taxon>Sesamum</taxon>
    </lineage>
</organism>
<gene>
    <name evidence="4" type="ORF">Scaly_1197100</name>
</gene>
<feature type="signal peptide" evidence="2">
    <location>
        <begin position="1"/>
        <end position="22"/>
    </location>
</feature>
<sequence>MATTLALITCLYFASLYIHLSCSSLARLPIGIHPLDEKYYDAELIKCKDGLKSFTRDRLNDNFCDCADGTDEPGTSACPAGRFYCRNTGSTPTFLFSSRVNDRICDCCDGSDEYGGTVICPNTCIMGGNILYQSTNYDSTASNLDSRIPRKTKSGIKMEDSAHKLGGLKALVYVQVFLVIVVVAFLLSRWRKTRRRNSR</sequence>
<dbReference type="GO" id="GO:0006491">
    <property type="term" value="P:N-glycan processing"/>
    <property type="evidence" value="ECO:0007669"/>
    <property type="project" value="TreeGrafter"/>
</dbReference>
<proteinExistence type="predicted"/>
<dbReference type="Pfam" id="PF12999">
    <property type="entry name" value="PRKCSH-like"/>
    <property type="match status" value="1"/>
</dbReference>
<name>A0AAW2Q3U2_9LAMI</name>
<keyword evidence="2" id="KW-0732">Signal</keyword>
<comment type="caution">
    <text evidence="4">The sequence shown here is derived from an EMBL/GenBank/DDBJ whole genome shotgun (WGS) entry which is preliminary data.</text>
</comment>
<keyword evidence="1" id="KW-0812">Transmembrane</keyword>
<dbReference type="GO" id="GO:0017177">
    <property type="term" value="C:glucosidase II complex"/>
    <property type="evidence" value="ECO:0007669"/>
    <property type="project" value="TreeGrafter"/>
</dbReference>
<reference evidence="4" key="2">
    <citation type="journal article" date="2024" name="Plant">
        <title>Genomic evolution and insights into agronomic trait innovations of Sesamum species.</title>
        <authorList>
            <person name="Miao H."/>
            <person name="Wang L."/>
            <person name="Qu L."/>
            <person name="Liu H."/>
            <person name="Sun Y."/>
            <person name="Le M."/>
            <person name="Wang Q."/>
            <person name="Wei S."/>
            <person name="Zheng Y."/>
            <person name="Lin W."/>
            <person name="Duan Y."/>
            <person name="Cao H."/>
            <person name="Xiong S."/>
            <person name="Wang X."/>
            <person name="Wei L."/>
            <person name="Li C."/>
            <person name="Ma Q."/>
            <person name="Ju M."/>
            <person name="Zhao R."/>
            <person name="Li G."/>
            <person name="Mu C."/>
            <person name="Tian Q."/>
            <person name="Mei H."/>
            <person name="Zhang T."/>
            <person name="Gao T."/>
            <person name="Zhang H."/>
        </authorList>
    </citation>
    <scope>NUCLEOTIDE SEQUENCE</scope>
    <source>
        <strain evidence="4">KEN8</strain>
    </source>
</reference>
<feature type="transmembrane region" description="Helical" evidence="1">
    <location>
        <begin position="170"/>
        <end position="190"/>
    </location>
</feature>
<protein>
    <submittedName>
        <fullName evidence="4">Glucosidase 2 subunit beta</fullName>
    </submittedName>
</protein>
<evidence type="ECO:0000259" key="3">
    <source>
        <dbReference type="Pfam" id="PF12999"/>
    </source>
</evidence>
<evidence type="ECO:0000256" key="2">
    <source>
        <dbReference type="SAM" id="SignalP"/>
    </source>
</evidence>
<keyword evidence="1" id="KW-1133">Transmembrane helix</keyword>
<dbReference type="InterPro" id="IPR039794">
    <property type="entry name" value="Gtb1-like"/>
</dbReference>
<feature type="domain" description="Glucosidase II beta subunit N-terminal" evidence="3">
    <location>
        <begin position="53"/>
        <end position="127"/>
    </location>
</feature>
<dbReference type="InterPro" id="IPR028146">
    <property type="entry name" value="PRKCSH_N"/>
</dbReference>
<keyword evidence="1" id="KW-0472">Membrane</keyword>
<evidence type="ECO:0000256" key="1">
    <source>
        <dbReference type="SAM" id="Phobius"/>
    </source>
</evidence>
<feature type="chain" id="PRO_5043351828" evidence="2">
    <location>
        <begin position="23"/>
        <end position="199"/>
    </location>
</feature>
<dbReference type="EMBL" id="JACGWM010000007">
    <property type="protein sequence ID" value="KAL0362419.1"/>
    <property type="molecule type" value="Genomic_DNA"/>
</dbReference>
<dbReference type="PANTHER" id="PTHR12630">
    <property type="entry name" value="N-LINKED OLIGOSACCHARIDE PROCESSING"/>
    <property type="match status" value="1"/>
</dbReference>
<dbReference type="PANTHER" id="PTHR12630:SF17">
    <property type="entry name" value="EXPRESSED PROTEIN"/>
    <property type="match status" value="1"/>
</dbReference>